<dbReference type="EMBL" id="JBHLTS010000024">
    <property type="protein sequence ID" value="MFC0516257.1"/>
    <property type="molecule type" value="Genomic_DNA"/>
</dbReference>
<feature type="region of interest" description="Disordered" evidence="10">
    <location>
        <begin position="36"/>
        <end position="71"/>
    </location>
</feature>
<keyword evidence="7 9" id="KW-0326">Glycosidase</keyword>
<comment type="caution">
    <text evidence="12">The sequence shown here is derived from an EMBL/GenBank/DDBJ whole genome shotgun (WGS) entry which is preliminary data.</text>
</comment>
<dbReference type="PROSITE" id="PS51760">
    <property type="entry name" value="GH10_2"/>
    <property type="match status" value="1"/>
</dbReference>
<keyword evidence="5 9" id="KW-0378">Hydrolase</keyword>
<keyword evidence="4" id="KW-0732">Signal</keyword>
<evidence type="ECO:0000256" key="9">
    <source>
        <dbReference type="RuleBase" id="RU361174"/>
    </source>
</evidence>
<evidence type="ECO:0000256" key="6">
    <source>
        <dbReference type="ARBA" id="ARBA00023277"/>
    </source>
</evidence>
<evidence type="ECO:0000256" key="3">
    <source>
        <dbReference type="ARBA" id="ARBA00022651"/>
    </source>
</evidence>
<evidence type="ECO:0000256" key="1">
    <source>
        <dbReference type="ARBA" id="ARBA00000681"/>
    </source>
</evidence>
<keyword evidence="13" id="KW-1185">Reference proteome</keyword>
<dbReference type="PRINTS" id="PR00134">
    <property type="entry name" value="GLHYDRLASE10"/>
</dbReference>
<dbReference type="SMART" id="SM00633">
    <property type="entry name" value="Glyco_10"/>
    <property type="match status" value="1"/>
</dbReference>
<name>A0ABV6L9W3_9SPHI</name>
<dbReference type="Gene3D" id="3.20.20.80">
    <property type="entry name" value="Glycosidases"/>
    <property type="match status" value="1"/>
</dbReference>
<feature type="domain" description="GH10" evidence="11">
    <location>
        <begin position="104"/>
        <end position="462"/>
    </location>
</feature>
<keyword evidence="8 9" id="KW-0624">Polysaccharide degradation</keyword>
<dbReference type="Proteomes" id="UP001589828">
    <property type="component" value="Unassembled WGS sequence"/>
</dbReference>
<dbReference type="PANTHER" id="PTHR31490">
    <property type="entry name" value="GLYCOSYL HYDROLASE"/>
    <property type="match status" value="1"/>
</dbReference>
<dbReference type="InterPro" id="IPR017853">
    <property type="entry name" value="GH"/>
</dbReference>
<gene>
    <name evidence="12" type="ORF">ACFFGT_18690</name>
</gene>
<dbReference type="PANTHER" id="PTHR31490:SF88">
    <property type="entry name" value="BETA-XYLANASE"/>
    <property type="match status" value="1"/>
</dbReference>
<dbReference type="SUPFAM" id="SSF51445">
    <property type="entry name" value="(Trans)glycosidases"/>
    <property type="match status" value="1"/>
</dbReference>
<comment type="similarity">
    <text evidence="2 9">Belongs to the glycosyl hydrolase 10 (cellulase F) family.</text>
</comment>
<keyword evidence="3" id="KW-0858">Xylan degradation</keyword>
<evidence type="ECO:0000256" key="10">
    <source>
        <dbReference type="SAM" id="MobiDB-lite"/>
    </source>
</evidence>
<dbReference type="InterPro" id="IPR044846">
    <property type="entry name" value="GH10"/>
</dbReference>
<evidence type="ECO:0000256" key="2">
    <source>
        <dbReference type="ARBA" id="ARBA00007495"/>
    </source>
</evidence>
<organism evidence="12 13">
    <name type="scientific">Mucilaginibacter angelicae</name>
    <dbReference type="NCBI Taxonomy" id="869718"/>
    <lineage>
        <taxon>Bacteria</taxon>
        <taxon>Pseudomonadati</taxon>
        <taxon>Bacteroidota</taxon>
        <taxon>Sphingobacteriia</taxon>
        <taxon>Sphingobacteriales</taxon>
        <taxon>Sphingobacteriaceae</taxon>
        <taxon>Mucilaginibacter</taxon>
    </lineage>
</organism>
<feature type="compositionally biased region" description="Polar residues" evidence="10">
    <location>
        <begin position="39"/>
        <end position="67"/>
    </location>
</feature>
<dbReference type="RefSeq" id="WP_377024053.1">
    <property type="nucleotide sequence ID" value="NZ_JBHLTS010000024.1"/>
</dbReference>
<sequence>MSTTISTSASLVKKGAVAFLVIAATGVSYRAFQHKNDPAAQTETSAPQKQEASTTPGNDNGAPQKNASPKAAAVLTATVAKSKPEPANNPKKKISAAATVMQPADDYANLKNLLQKRGIYFGTYLNNDDIAQLPPRPSNYLATISQYFSLYSIPAWFHHTEYSGRGVFNFNGPDQVADFAVKNGAKMHAHNLIYNVFYPPWLAKGNFTPAELADIMKTHVQTVVRHYRDKYPGAVIAWDAVNEPVADPYSKPQDIGPTGLRNTKWSVVHKPGSTDPSDYIALTFQWAHEADPNVKLYINEGGIEFKGHKWDVLYALVKKLKADNVPISGVGFQCHFDTHYDHPLSELQDNMDMLADLGLQSQVSELDCVISTAKVVPWSANAVASPGTSDIDKQTQIFKGTLRAALNAKNCNAFIMYGAFDPVTCENKFWKDKGGKYIGPFFPNILDDQMRPKRNFKALVDEVKSR</sequence>
<dbReference type="InterPro" id="IPR001000">
    <property type="entry name" value="GH10_dom"/>
</dbReference>
<evidence type="ECO:0000313" key="13">
    <source>
        <dbReference type="Proteomes" id="UP001589828"/>
    </source>
</evidence>
<evidence type="ECO:0000256" key="4">
    <source>
        <dbReference type="ARBA" id="ARBA00022729"/>
    </source>
</evidence>
<evidence type="ECO:0000256" key="7">
    <source>
        <dbReference type="ARBA" id="ARBA00023295"/>
    </source>
</evidence>
<accession>A0ABV6L9W3</accession>
<evidence type="ECO:0000259" key="11">
    <source>
        <dbReference type="PROSITE" id="PS51760"/>
    </source>
</evidence>
<proteinExistence type="inferred from homology"/>
<evidence type="ECO:0000313" key="12">
    <source>
        <dbReference type="EMBL" id="MFC0516257.1"/>
    </source>
</evidence>
<evidence type="ECO:0000256" key="8">
    <source>
        <dbReference type="ARBA" id="ARBA00023326"/>
    </source>
</evidence>
<evidence type="ECO:0000256" key="5">
    <source>
        <dbReference type="ARBA" id="ARBA00022801"/>
    </source>
</evidence>
<comment type="catalytic activity">
    <reaction evidence="1 9">
        <text>Endohydrolysis of (1-&gt;4)-beta-D-xylosidic linkages in xylans.</text>
        <dbReference type="EC" id="3.2.1.8"/>
    </reaction>
</comment>
<protein>
    <recommendedName>
        <fullName evidence="9">Beta-xylanase</fullName>
        <ecNumber evidence="9">3.2.1.8</ecNumber>
    </recommendedName>
</protein>
<keyword evidence="6 9" id="KW-0119">Carbohydrate metabolism</keyword>
<dbReference type="EC" id="3.2.1.8" evidence="9"/>
<reference evidence="12 13" key="1">
    <citation type="submission" date="2024-09" db="EMBL/GenBank/DDBJ databases">
        <authorList>
            <person name="Sun Q."/>
            <person name="Mori K."/>
        </authorList>
    </citation>
    <scope>NUCLEOTIDE SEQUENCE [LARGE SCALE GENOMIC DNA]</scope>
    <source>
        <strain evidence="12 13">NCAIM B.02415</strain>
    </source>
</reference>
<dbReference type="Pfam" id="PF00331">
    <property type="entry name" value="Glyco_hydro_10"/>
    <property type="match status" value="1"/>
</dbReference>